<protein>
    <recommendedName>
        <fullName evidence="3">F-box domain-containing protein</fullName>
    </recommendedName>
</protein>
<evidence type="ECO:0008006" key="3">
    <source>
        <dbReference type="Google" id="ProtNLM"/>
    </source>
</evidence>
<accession>R8BU83</accession>
<dbReference type="RefSeq" id="XP_007912316.1">
    <property type="nucleotide sequence ID" value="XM_007914125.1"/>
</dbReference>
<sequence>MHLLDLPVEIRLEIYSYLLVTQDYDKLRPVPGGPRLSLGTPLLRTCKQINAEATPVLYGSNLLLADMRRLTKQARLRLRSRPFSDPKMLAMVRRWWLTVPLDVEEPFYEPEDAGAAFANVDELVLEFMSSFAGNGAAWRRAALRPFEAVRGVKTVRIVGCPAELEVYADWLKRSMMSRQGSEMQPYVGSP</sequence>
<keyword evidence="2" id="KW-1185">Reference proteome</keyword>
<dbReference type="KEGG" id="tmn:UCRPA7_1545"/>
<dbReference type="Proteomes" id="UP000014074">
    <property type="component" value="Unassembled WGS sequence"/>
</dbReference>
<dbReference type="OrthoDB" id="2951834at2759"/>
<dbReference type="PANTHER" id="PTHR42085:SF4">
    <property type="entry name" value="F-BOX DOMAIN-CONTAINING PROTEIN"/>
    <property type="match status" value="1"/>
</dbReference>
<evidence type="ECO:0000313" key="2">
    <source>
        <dbReference type="Proteomes" id="UP000014074"/>
    </source>
</evidence>
<dbReference type="GeneID" id="19321704"/>
<dbReference type="InterPro" id="IPR038883">
    <property type="entry name" value="AN11006-like"/>
</dbReference>
<dbReference type="PANTHER" id="PTHR42085">
    <property type="entry name" value="F-BOX DOMAIN-CONTAINING PROTEIN"/>
    <property type="match status" value="1"/>
</dbReference>
<gene>
    <name evidence="1" type="ORF">UCRPA7_1545</name>
</gene>
<organism evidence="1 2">
    <name type="scientific">Phaeoacremonium minimum (strain UCR-PA7)</name>
    <name type="common">Esca disease fungus</name>
    <name type="synonym">Togninia minima</name>
    <dbReference type="NCBI Taxonomy" id="1286976"/>
    <lineage>
        <taxon>Eukaryota</taxon>
        <taxon>Fungi</taxon>
        <taxon>Dikarya</taxon>
        <taxon>Ascomycota</taxon>
        <taxon>Pezizomycotina</taxon>
        <taxon>Sordariomycetes</taxon>
        <taxon>Sordariomycetidae</taxon>
        <taxon>Togniniales</taxon>
        <taxon>Togniniaceae</taxon>
        <taxon>Phaeoacremonium</taxon>
    </lineage>
</organism>
<name>R8BU83_PHAM7</name>
<dbReference type="EMBL" id="KB932883">
    <property type="protein sequence ID" value="EOO02948.1"/>
    <property type="molecule type" value="Genomic_DNA"/>
</dbReference>
<evidence type="ECO:0000313" key="1">
    <source>
        <dbReference type="EMBL" id="EOO02948.1"/>
    </source>
</evidence>
<proteinExistence type="predicted"/>
<dbReference type="HOGENOM" id="CLU_075891_0_0_1"/>
<dbReference type="eggNOG" id="ENOG502SQUF">
    <property type="taxonomic scope" value="Eukaryota"/>
</dbReference>
<reference evidence="2" key="1">
    <citation type="journal article" date="2013" name="Genome Announc.">
        <title>Draft genome sequence of the ascomycete Phaeoacremonium aleophilum strain UCR-PA7, a causal agent of the esca disease complex in grapevines.</title>
        <authorList>
            <person name="Blanco-Ulate B."/>
            <person name="Rolshausen P."/>
            <person name="Cantu D."/>
        </authorList>
    </citation>
    <scope>NUCLEOTIDE SEQUENCE [LARGE SCALE GENOMIC DNA]</scope>
    <source>
        <strain evidence="2">UCR-PA7</strain>
    </source>
</reference>
<dbReference type="AlphaFoldDB" id="R8BU83"/>